<dbReference type="AlphaFoldDB" id="A0A5C6T8A1"/>
<reference evidence="2 3" key="1">
    <citation type="submission" date="2019-07" db="EMBL/GenBank/DDBJ databases">
        <title>The First High-Quality Draft Genome Sequence of the Causal Agent of the Current Panama Disease Epidemic.</title>
        <authorList>
            <person name="Warmington R.J."/>
            <person name="Kay W."/>
            <person name="Jeffries A."/>
            <person name="Bebber D."/>
            <person name="Moore K."/>
            <person name="Studholme D.J."/>
        </authorList>
    </citation>
    <scope>NUCLEOTIDE SEQUENCE [LARGE SCALE GENOMIC DNA]</scope>
    <source>
        <strain evidence="2 3">TR4</strain>
    </source>
</reference>
<protein>
    <submittedName>
        <fullName evidence="2">Uncharacterized protein</fullName>
    </submittedName>
</protein>
<gene>
    <name evidence="2" type="ORF">FocTR4_00009769</name>
</gene>
<proteinExistence type="predicted"/>
<feature type="compositionally biased region" description="Polar residues" evidence="1">
    <location>
        <begin position="251"/>
        <end position="268"/>
    </location>
</feature>
<dbReference type="EMBL" id="VMNF01000006">
    <property type="protein sequence ID" value="TXC06699.1"/>
    <property type="molecule type" value="Genomic_DNA"/>
</dbReference>
<evidence type="ECO:0000256" key="1">
    <source>
        <dbReference type="SAM" id="MobiDB-lite"/>
    </source>
</evidence>
<evidence type="ECO:0000313" key="2">
    <source>
        <dbReference type="EMBL" id="TXC06699.1"/>
    </source>
</evidence>
<dbReference type="Proteomes" id="UP000321331">
    <property type="component" value="Unassembled WGS sequence"/>
</dbReference>
<comment type="caution">
    <text evidence="2">The sequence shown here is derived from an EMBL/GenBank/DDBJ whole genome shotgun (WGS) entry which is preliminary data.</text>
</comment>
<name>A0A5C6T8A1_FUSOC</name>
<evidence type="ECO:0000313" key="3">
    <source>
        <dbReference type="Proteomes" id="UP000321331"/>
    </source>
</evidence>
<accession>A0A5C6T8A1</accession>
<feature type="region of interest" description="Disordered" evidence="1">
    <location>
        <begin position="245"/>
        <end position="268"/>
    </location>
</feature>
<organism evidence="2 3">
    <name type="scientific">Fusarium oxysporum f. sp. cubense</name>
    <dbReference type="NCBI Taxonomy" id="61366"/>
    <lineage>
        <taxon>Eukaryota</taxon>
        <taxon>Fungi</taxon>
        <taxon>Dikarya</taxon>
        <taxon>Ascomycota</taxon>
        <taxon>Pezizomycotina</taxon>
        <taxon>Sordariomycetes</taxon>
        <taxon>Hypocreomycetidae</taxon>
        <taxon>Hypocreales</taxon>
        <taxon>Nectriaceae</taxon>
        <taxon>Fusarium</taxon>
        <taxon>Fusarium oxysporum species complex</taxon>
    </lineage>
</organism>
<sequence>MSSSKSFITDSKCLILGGLEYRLSNENFASFRETFIFAHDCSATVSQVRAQDFHLHTNSFSYPQGFRITTDGVAGNAATATTAAVQARAASGVWLSFEFVRPHFPFSITAKGGDGYEGIDAVATHGTGGNGGNGGAGGKVTMIYNDLFRNILRASRQVNEAKTPRERKLRLQGWLKSSRNQLVNTPSHKHIEDGLKALENLIAGSATADEDIEKEFSALKDDLDGSSSKFRASISIDVRGGAYGTGGDGSQKGNNGVSGPSGSLNSTLMTPKSVANSTEILVHPDQISIAVLELENLFFIGTSSAILTAIRHVQTLKQRLSFIDQLTPQDPLFKAYVDNESHLLIVPSGEEMPTSIASLKVSLENVRAIERNLYGGYDFYGHVASWVPSGSFPFYRDQLNSALNDLISIQNNYFKYQDIAREENKAKDRISYARAAVDVGKRSCKADLVTLRSQLKSSASSIAVLQEGLPTKRKALVEKIRAFSQDIKNSFNISMESFVNAASTFVFAPGLAMGAVQAASLLHTGLSTITDDAGIQIRKEFVVNKITVMSAGLEGLKEAIEAGNGGELTVDDPGAAKLMAKESDIQDLLTKYRETLGSEKVRVVREMFDDYLKVVIDRNNLVIHYNACLVLWLTTKSKLDSYVQTERSLGRDFIERVHGEVPQLAVTVERNYITTISTVMELLYRTTKALSYVTLSVEPTTFTRLRGQGFLQEGIATALKEEKIDIIKRWANAIEGSKALRQPFGGDNDAVKYELTEEQLQSLLLDLGGKDADYGVIMGIPAARKRTPVDESPFAGYADVRLTRVRFYLDGVQTASNKLQVTLLHGGTDEMVAPDDLSLKFTHDSSTIKFHYDIITGRIITDGNVEDAVDHIYALPELEIFNLMGDS</sequence>